<protein>
    <submittedName>
        <fullName evidence="2">Uncharacterized protein</fullName>
    </submittedName>
</protein>
<dbReference type="EMBL" id="PUUG01000047">
    <property type="protein sequence ID" value="PQP79541.1"/>
    <property type="molecule type" value="Genomic_DNA"/>
</dbReference>
<keyword evidence="3" id="KW-1185">Reference proteome</keyword>
<evidence type="ECO:0000313" key="3">
    <source>
        <dbReference type="Proteomes" id="UP000238672"/>
    </source>
</evidence>
<sequence>MNEIKNQLTTQDTLIETKNHEIKKAQAKIKTLEDQLKMKEENLETLQKEIHNKEELLKTKEKELEETKNMSAQTKNNLTSEIETLKEDINQKQIHFDIQLLLKDEHIQTLEEHNLHLQQELTTKQEETKSLRTQHEKTLAEIQKQIEHYQTQVTELEQEAEALKQKIAANNDKAEQLKADLTNKQTQINEVNLELGKLQTQKASIEQEISTLNQTYDEWLNKCEIKANQKTYSNYHGYKRDTDEPICKDTAVYYSPVPFQVEATINLEIPSETMQEYRRNQKWTDENKTTFTSMKTQLNGQDVYYIRFYFYKNKIEKINIKNNASLHNKTSLNSVNIRSVLMNFDHPVSETPPPQILNENSLQFLENKKKELKTLSTQLETVKEALNQTQEEMNALIQQTTPDNSLELEVQNKEKHIKDLKKEMDELTLKEQGFQTQIKSLEIENQNLKTKYDHDLKQVIHELEETKKENAQLE</sequence>
<dbReference type="Gene3D" id="1.20.58.60">
    <property type="match status" value="1"/>
</dbReference>
<evidence type="ECO:0000313" key="2">
    <source>
        <dbReference type="EMBL" id="PQP79541.1"/>
    </source>
</evidence>
<dbReference type="Proteomes" id="UP000238672">
    <property type="component" value="Unassembled WGS sequence"/>
</dbReference>
<feature type="coiled-coil region" evidence="1">
    <location>
        <begin position="15"/>
        <end position="222"/>
    </location>
</feature>
<accession>A0A2S8NU76</accession>
<reference evidence="2 3" key="1">
    <citation type="submission" date="2018-02" db="EMBL/GenBank/DDBJ databases">
        <title>Metagenomics reveals mixed infection of spiroplasma and phytoplasma in chicory.</title>
        <authorList>
            <person name="Polano C."/>
            <person name="Moruzzi S."/>
            <person name="Ermacora P."/>
            <person name="Ferrini F."/>
            <person name="Martini M."/>
            <person name="Firrao G."/>
        </authorList>
    </citation>
    <scope>NUCLEOTIDE SEQUENCE [LARGE SCALE GENOMIC DNA]</scope>
    <source>
        <strain evidence="2 3">ChiP</strain>
    </source>
</reference>
<feature type="non-terminal residue" evidence="2">
    <location>
        <position position="474"/>
    </location>
</feature>
<dbReference type="AlphaFoldDB" id="A0A2S8NU76"/>
<gene>
    <name evidence="2" type="ORF">C6B37_01640</name>
</gene>
<comment type="caution">
    <text evidence="2">The sequence shown here is derived from an EMBL/GenBank/DDBJ whole genome shotgun (WGS) entry which is preliminary data.</text>
</comment>
<feature type="coiled-coil region" evidence="1">
    <location>
        <begin position="362"/>
        <end position="469"/>
    </location>
</feature>
<evidence type="ECO:0000256" key="1">
    <source>
        <dbReference type="SAM" id="Coils"/>
    </source>
</evidence>
<proteinExistence type="predicted"/>
<keyword evidence="1" id="KW-0175">Coiled coil</keyword>
<name>A0A2S8NU76_9MOLU</name>
<organism evidence="2 3">
    <name type="scientific">Candidatus Phytoplasma phoenicium</name>
    <dbReference type="NCBI Taxonomy" id="198422"/>
    <lineage>
        <taxon>Bacteria</taxon>
        <taxon>Bacillati</taxon>
        <taxon>Mycoplasmatota</taxon>
        <taxon>Mollicutes</taxon>
        <taxon>Acholeplasmatales</taxon>
        <taxon>Acholeplasmataceae</taxon>
        <taxon>Candidatus Phytoplasma</taxon>
        <taxon>16SrIX (Pigeon pea witches'-broom group)</taxon>
    </lineage>
</organism>